<name>A0A9P0BWH0_CHRIL</name>
<evidence type="ECO:0000256" key="1">
    <source>
        <dbReference type="SAM" id="MobiDB-lite"/>
    </source>
</evidence>
<dbReference type="OrthoDB" id="416253at2759"/>
<feature type="compositionally biased region" description="Basic and acidic residues" evidence="1">
    <location>
        <begin position="362"/>
        <end position="391"/>
    </location>
</feature>
<dbReference type="InterPro" id="IPR023210">
    <property type="entry name" value="NADP_OxRdtase_dom"/>
</dbReference>
<accession>A0A9P0BWH0</accession>
<dbReference type="PROSITE" id="PS00062">
    <property type="entry name" value="ALDOKETO_REDUCTASE_2"/>
    <property type="match status" value="1"/>
</dbReference>
<dbReference type="Gene3D" id="3.20.20.100">
    <property type="entry name" value="NADP-dependent oxidoreductase domain"/>
    <property type="match status" value="1"/>
</dbReference>
<dbReference type="Proteomes" id="UP001154114">
    <property type="component" value="Chromosome 28"/>
</dbReference>
<dbReference type="Pfam" id="PF00248">
    <property type="entry name" value="Aldo_ket_red"/>
    <property type="match status" value="1"/>
</dbReference>
<gene>
    <name evidence="3" type="ORF">CINC_LOCUS8845</name>
</gene>
<evidence type="ECO:0000313" key="3">
    <source>
        <dbReference type="EMBL" id="CAH0599572.1"/>
    </source>
</evidence>
<dbReference type="EMBL" id="LR824031">
    <property type="protein sequence ID" value="CAH0599572.1"/>
    <property type="molecule type" value="Genomic_DNA"/>
</dbReference>
<dbReference type="PRINTS" id="PR00069">
    <property type="entry name" value="ALDKETRDTASE"/>
</dbReference>
<sequence>MEVGHSRLLKFFRSGRSIQEMAELPVIKIQNEYEDPPNVESKVPGAQEIRETDANTITNQEESEIEIGGAQFTLSPVITVTQKETTLTKDGVKSSKVTVTEDIAIQHSENGGFNISSQHNRELDSRSLRTKLRREEIERGNMERELTEDKKSRIPIGRLRQAVEQVKKERREKKERERQQNLPRRSSLPKLKESRIPTKRHTSLKLDPKTEDEFDKIYEEIVDNTVKDIDEKILEVKIEDTEVLESKFEEIIHAYDEDVNEKPTITKISKIPALRRRGDDGTSKIGALVDRVKAKNATADSELKDGGFRVTASNITIKRFSRGSSRDMSRESEVTVVKEIDSEVIDKASKTAPVKPARKGRKNSEKDIMKVDAEDKAKNGKESQVTVEERVNTSVPVKPERAKRAISREVKKDDKGTVVIEKFEDDNTKTEIITTKNEGDGTTIKTTTIEREVHSSIPIRTERLIRTYSHGINKEKPVTEKFSRHFSSKTEEHKTNNENTDEKTASAINKTETTVKEHVTGIPVKTERFTRGISIEMGNIRARDDSDSLKDFRENGSHNIVRMISKGSSSVIKDTNSEVITTEERKEQIGNTVKETFVKETIIEETSLKTDDSVSKEIKDENELKKETLTTEYLVKEGIKVGIPVFTKTENNTESVTENIETSINEVKTFTRSASENITKTELKDSTWQRAPSFTKDTNVNNTETVTNKYTSSVSVQEGAKSFHKSDVTENISSSVSIKKVTEYQTKEQKMNVEMNTYMLRNPFDFSLKRDSYNFTNENKKKVDTKDLKKETIEAKLTDAVKEQKLKHSKDLNETNQSIITENVIEKTEIKESQETNKTEESTVTDIVIEKKEIEHSAVKTEDKDSDTEVTILKGNVSRLKNKISSLGNSKTMKQEDIDLPKSTSVSSKIAVFERLESRESITKDEKLSALNTPEIEVNIPKVEDKPKIVEELLKYETYDERDKIKIGFNYDEVIYTSEAKIVDEFWKSADGPVNNISTHNPVITNRAVLSQTNDESAPNTPDVSSVNSITNIPVVVNILNENQTVTATRESKENRESNNKFQAKTLPIIVNVETKSNVKTEATENIINVDTSTINVSAEGKDNKTNIKVDYYELPKILPDRDYETEVGKTKPGKINLNNWKTQVAVNKTLVDKKGVIKNENLDEIAKALPDIGFKNQVQVSKELPETVDLNEKKPEVARTLPAIINFNINEARNVPTIVPNNLYHKTKEDKSVTPTEDVKVTSVEEKDSLTDIEVKEESISIVKDEIKQPEIEIPEPIVIETEVIPAKEQELPEKASYKSQYMDTNNKNAKPVPGKINLNLWKNQVETNKTLLSKKSVINKELEFSKLVNKQVVINRPRKVSKTTVDNVADSSKPLPSKVSVTSTELETVRAIPTQVDSTLDSKVQTARTLPGFINFKANEDQIEAVRTLPAFLDMTTDGNQNEEVIKEDGVNITVGEARMFPAAKELQASNFQVEEVRILPAYIDIKESVGTHDITTVSDVNIVNVSTSELNFESNQSGELKTLPGKLDLRAWETQVEVNKTLLSTISKEDAKVEIIKQVDTDSSDSGNEEYDLKVDDDFVPANNEFAILKRHISNVNLRIVDENAAVDNENDLNNNSVSIVNDEPKESLSDPELVMDEPEVRETKASIMNRIRNKLYFINYRNILRNTESKRLAAEENKASFEKTEHTTQNSYSFDSNKEIHTENTDYKETNEFMEETYQKIVKEYTSKRIISESSTNINKTENYSSVNNYSKSEFNVLKSNDFVLQSSLEEFGSKEELKRAKSVAELDLGDAVNGNVQRILGRIKSVDFDSRRNVKTEKINVKEMPKKLSVLEKIRLFEALSQQTTFKKHIFLPQAICPSRTPLRVKETENITILQGKTVSKTAETVEKVSAKEKMVISEEVYEEKIESLKAAKEKYGSIDKMPVLAISETQSMPIIAFGTALVDPRLLPHLVKAAIDLGYRAFDTAYIYGNEKEIGAAINEKIQDGTVKREDLFIMSKLWSTFHRTDLVQGACRASLQNLGLDYFDLYMIHNPMSFKEGPDPIPKIASVVQYSSHDYLDAWYGMQQLVTLGLARSVGVSNFNASQLQRILNKGSVRPAVNQVECHPYLTQERLHTFCAEKNIAISCFGVLGSKGTPAEYKNSTTAAIDDPLVKVMASGLNVTPAQLLIRYQIEYGHNVVVKASSAEHLWDNLQALKFSLDSAQMTALHALNKNKRTFTFQGMGDTHKNYPFQ</sequence>
<feature type="compositionally biased region" description="Basic and acidic residues" evidence="1">
    <location>
        <begin position="165"/>
        <end position="179"/>
    </location>
</feature>
<dbReference type="InterPro" id="IPR020471">
    <property type="entry name" value="AKR"/>
</dbReference>
<reference evidence="3" key="1">
    <citation type="submission" date="2021-12" db="EMBL/GenBank/DDBJ databases">
        <authorList>
            <person name="King R."/>
        </authorList>
    </citation>
    <scope>NUCLEOTIDE SEQUENCE</scope>
</reference>
<feature type="region of interest" description="Disordered" evidence="1">
    <location>
        <begin position="350"/>
        <end position="402"/>
    </location>
</feature>
<feature type="region of interest" description="Disordered" evidence="1">
    <location>
        <begin position="142"/>
        <end position="202"/>
    </location>
</feature>
<dbReference type="PANTHER" id="PTHR11732">
    <property type="entry name" value="ALDO/KETO REDUCTASE"/>
    <property type="match status" value="1"/>
</dbReference>
<dbReference type="GO" id="GO:0016491">
    <property type="term" value="F:oxidoreductase activity"/>
    <property type="evidence" value="ECO:0007669"/>
    <property type="project" value="InterPro"/>
</dbReference>
<proteinExistence type="predicted"/>
<keyword evidence="4" id="KW-1185">Reference proteome</keyword>
<organism evidence="3 4">
    <name type="scientific">Chrysodeixis includens</name>
    <name type="common">Soybean looper</name>
    <name type="synonym">Pseudoplusia includens</name>
    <dbReference type="NCBI Taxonomy" id="689277"/>
    <lineage>
        <taxon>Eukaryota</taxon>
        <taxon>Metazoa</taxon>
        <taxon>Ecdysozoa</taxon>
        <taxon>Arthropoda</taxon>
        <taxon>Hexapoda</taxon>
        <taxon>Insecta</taxon>
        <taxon>Pterygota</taxon>
        <taxon>Neoptera</taxon>
        <taxon>Endopterygota</taxon>
        <taxon>Lepidoptera</taxon>
        <taxon>Glossata</taxon>
        <taxon>Ditrysia</taxon>
        <taxon>Noctuoidea</taxon>
        <taxon>Noctuidae</taxon>
        <taxon>Plusiinae</taxon>
        <taxon>Chrysodeixis</taxon>
    </lineage>
</organism>
<dbReference type="InterPro" id="IPR036812">
    <property type="entry name" value="NAD(P)_OxRdtase_dom_sf"/>
</dbReference>
<dbReference type="PROSITE" id="PS00798">
    <property type="entry name" value="ALDOKETO_REDUCTASE_1"/>
    <property type="match status" value="1"/>
</dbReference>
<dbReference type="CDD" id="cd19071">
    <property type="entry name" value="AKR_AKR1-5-like"/>
    <property type="match status" value="1"/>
</dbReference>
<dbReference type="SUPFAM" id="SSF51430">
    <property type="entry name" value="NAD(P)-linked oxidoreductase"/>
    <property type="match status" value="1"/>
</dbReference>
<evidence type="ECO:0000259" key="2">
    <source>
        <dbReference type="Pfam" id="PF00248"/>
    </source>
</evidence>
<feature type="domain" description="NADP-dependent oxidoreductase" evidence="2">
    <location>
        <begin position="1955"/>
        <end position="2216"/>
    </location>
</feature>
<dbReference type="InterPro" id="IPR018170">
    <property type="entry name" value="Aldo/ket_reductase_CS"/>
</dbReference>
<protein>
    <recommendedName>
        <fullName evidence="2">NADP-dependent oxidoreductase domain-containing protein</fullName>
    </recommendedName>
</protein>
<evidence type="ECO:0000313" key="4">
    <source>
        <dbReference type="Proteomes" id="UP001154114"/>
    </source>
</evidence>
<feature type="compositionally biased region" description="Basic and acidic residues" evidence="1">
    <location>
        <begin position="142"/>
        <end position="152"/>
    </location>
</feature>